<evidence type="ECO:0000313" key="4">
    <source>
        <dbReference type="Proteomes" id="UP000011717"/>
    </source>
</evidence>
<accession>M2U2L9</accession>
<organism evidence="3 4">
    <name type="scientific">Pacificimonas flava</name>
    <dbReference type="NCBI Taxonomy" id="1234595"/>
    <lineage>
        <taxon>Bacteria</taxon>
        <taxon>Pseudomonadati</taxon>
        <taxon>Pseudomonadota</taxon>
        <taxon>Alphaproteobacteria</taxon>
        <taxon>Sphingomonadales</taxon>
        <taxon>Sphingosinicellaceae</taxon>
        <taxon>Pacificimonas</taxon>
    </lineage>
</organism>
<proteinExistence type="inferred from homology"/>
<comment type="similarity">
    <text evidence="1">Belongs to the AHA1 family.</text>
</comment>
<dbReference type="Proteomes" id="UP000011717">
    <property type="component" value="Unassembled WGS sequence"/>
</dbReference>
<dbReference type="AlphaFoldDB" id="M2U2L9"/>
<dbReference type="InterPro" id="IPR023393">
    <property type="entry name" value="START-like_dom_sf"/>
</dbReference>
<protein>
    <recommendedName>
        <fullName evidence="2">Activator of Hsp90 ATPase homologue 1/2-like C-terminal domain-containing protein</fullName>
    </recommendedName>
</protein>
<dbReference type="RefSeq" id="WP_008603394.1">
    <property type="nucleotide sequence ID" value="NZ_AMRV01000009.1"/>
</dbReference>
<gene>
    <name evidence="3" type="ORF">C725_2503</name>
</gene>
<dbReference type="Gene3D" id="3.30.530.20">
    <property type="match status" value="1"/>
</dbReference>
<sequence length="151" mass="16912">MGTSPHELRVTRYIDASPQRVFDIWVGRLADWWAPRPWTTHVEEMDLRAGGRFASTMRGPEGEAETGESVFLEVEPGRRIVFTTTLSAGWIPQSGFMMVADFRFEPEGTGTRYTAAARHWDAAALTQHREMGFEPGWTAVAEQLAALAEGR</sequence>
<dbReference type="InterPro" id="IPR013538">
    <property type="entry name" value="ASHA1/2-like_C"/>
</dbReference>
<dbReference type="OrthoDB" id="9805228at2"/>
<comment type="caution">
    <text evidence="3">The sequence shown here is derived from an EMBL/GenBank/DDBJ whole genome shotgun (WGS) entry which is preliminary data.</text>
</comment>
<reference evidence="3 4" key="1">
    <citation type="journal article" date="2013" name="Genome Announc.">
        <title>Draft Genome Sequence of Strain JLT2015T, Belonging to the Family Sphingomonadaceae of the Alphaproteobacteria.</title>
        <authorList>
            <person name="Tang K."/>
            <person name="Liu K."/>
            <person name="Li S."/>
            <person name="Jiao N."/>
        </authorList>
    </citation>
    <scope>NUCLEOTIDE SEQUENCE [LARGE SCALE GENOMIC DNA]</scope>
    <source>
        <strain evidence="3 4">JLT2015</strain>
    </source>
</reference>
<dbReference type="Pfam" id="PF08327">
    <property type="entry name" value="AHSA1"/>
    <property type="match status" value="1"/>
</dbReference>
<name>M2U2L9_9SPHN</name>
<dbReference type="SUPFAM" id="SSF55961">
    <property type="entry name" value="Bet v1-like"/>
    <property type="match status" value="1"/>
</dbReference>
<evidence type="ECO:0000256" key="1">
    <source>
        <dbReference type="ARBA" id="ARBA00006817"/>
    </source>
</evidence>
<evidence type="ECO:0000313" key="3">
    <source>
        <dbReference type="EMBL" id="EMD82217.1"/>
    </source>
</evidence>
<keyword evidence="4" id="KW-1185">Reference proteome</keyword>
<evidence type="ECO:0000259" key="2">
    <source>
        <dbReference type="Pfam" id="PF08327"/>
    </source>
</evidence>
<feature type="domain" description="Activator of Hsp90 ATPase homologue 1/2-like C-terminal" evidence="2">
    <location>
        <begin position="15"/>
        <end position="149"/>
    </location>
</feature>
<dbReference type="EMBL" id="AMRV01000009">
    <property type="protein sequence ID" value="EMD82217.1"/>
    <property type="molecule type" value="Genomic_DNA"/>
</dbReference>